<feature type="non-terminal residue" evidence="2">
    <location>
        <position position="115"/>
    </location>
</feature>
<dbReference type="Proteomes" id="UP001438292">
    <property type="component" value="Unassembled WGS sequence"/>
</dbReference>
<feature type="compositionally biased region" description="Low complexity" evidence="1">
    <location>
        <begin position="70"/>
        <end position="86"/>
    </location>
</feature>
<evidence type="ECO:0000256" key="1">
    <source>
        <dbReference type="SAM" id="MobiDB-lite"/>
    </source>
</evidence>
<name>A0ABV0HAS3_9NEIS</name>
<reference evidence="2 3" key="1">
    <citation type="submission" date="2024-05" db="EMBL/GenBank/DDBJ databases">
        <authorList>
            <person name="De Oliveira J.P."/>
            <person name="Noriler S.A."/>
            <person name="De Oliveira A.G."/>
            <person name="Sipoli D.S."/>
        </authorList>
    </citation>
    <scope>NUCLEOTIDE SEQUENCE [LARGE SCALE GENOMIC DNA]</scope>
    <source>
        <strain evidence="2 3">LABIM186</strain>
    </source>
</reference>
<protein>
    <submittedName>
        <fullName evidence="2">Uncharacterized protein</fullName>
    </submittedName>
</protein>
<sequence>AQLRIPRMPGVPDSAPLYDDLAKPRTFPRLAGCMASATRCTCVTQQGTAISDMPEGTCRQYVERSQFDPYQDPQQDFQRQQVNDVQSRQSLEARQIQSHQPSAADRIVTMADSTP</sequence>
<evidence type="ECO:0000313" key="2">
    <source>
        <dbReference type="EMBL" id="MEO3956924.1"/>
    </source>
</evidence>
<feature type="region of interest" description="Disordered" evidence="1">
    <location>
        <begin position="70"/>
        <end position="115"/>
    </location>
</feature>
<organism evidence="2 3">
    <name type="scientific">Chromobacterium piscinae</name>
    <dbReference type="NCBI Taxonomy" id="686831"/>
    <lineage>
        <taxon>Bacteria</taxon>
        <taxon>Pseudomonadati</taxon>
        <taxon>Pseudomonadota</taxon>
        <taxon>Betaproteobacteria</taxon>
        <taxon>Neisseriales</taxon>
        <taxon>Chromobacteriaceae</taxon>
        <taxon>Chromobacterium</taxon>
    </lineage>
</organism>
<evidence type="ECO:0000313" key="3">
    <source>
        <dbReference type="Proteomes" id="UP001438292"/>
    </source>
</evidence>
<keyword evidence="3" id="KW-1185">Reference proteome</keyword>
<dbReference type="EMBL" id="JBDQQU010000216">
    <property type="protein sequence ID" value="MEO3956924.1"/>
    <property type="molecule type" value="Genomic_DNA"/>
</dbReference>
<proteinExistence type="predicted"/>
<feature type="compositionally biased region" description="Polar residues" evidence="1">
    <location>
        <begin position="87"/>
        <end position="101"/>
    </location>
</feature>
<gene>
    <name evidence="2" type="ORF">ABH309_21005</name>
</gene>
<feature type="non-terminal residue" evidence="2">
    <location>
        <position position="1"/>
    </location>
</feature>
<accession>A0ABV0HAS3</accession>
<comment type="caution">
    <text evidence="2">The sequence shown here is derived from an EMBL/GenBank/DDBJ whole genome shotgun (WGS) entry which is preliminary data.</text>
</comment>